<evidence type="ECO:0000313" key="3">
    <source>
        <dbReference type="Proteomes" id="UP000070700"/>
    </source>
</evidence>
<dbReference type="Proteomes" id="UP000070700">
    <property type="component" value="Unassembled WGS sequence"/>
</dbReference>
<gene>
    <name evidence="2" type="ORF">LY89DRAFT_776688</name>
</gene>
<keyword evidence="3" id="KW-1185">Reference proteome</keyword>
<name>A0A194XWK1_MOLSC</name>
<evidence type="ECO:0000259" key="1">
    <source>
        <dbReference type="Pfam" id="PF20150"/>
    </source>
</evidence>
<dbReference type="EMBL" id="KQ947404">
    <property type="protein sequence ID" value="KUJ24608.1"/>
    <property type="molecule type" value="Genomic_DNA"/>
</dbReference>
<dbReference type="InParanoid" id="A0A194XWK1"/>
<dbReference type="OrthoDB" id="4737394at2759"/>
<dbReference type="GeneID" id="28831792"/>
<dbReference type="Pfam" id="PF20150">
    <property type="entry name" value="2EXR"/>
    <property type="match status" value="1"/>
</dbReference>
<accession>A0A194XWK1</accession>
<dbReference type="KEGG" id="psco:LY89DRAFT_776688"/>
<dbReference type="RefSeq" id="XP_018078963.1">
    <property type="nucleotide sequence ID" value="XM_018222066.1"/>
</dbReference>
<feature type="domain" description="2EXR" evidence="1">
    <location>
        <begin position="107"/>
        <end position="212"/>
    </location>
</feature>
<sequence length="396" mass="45603">MTASYKAQVLPSAEERDCPNETERITVCDTTSPEINSTSAPSWPATFHEFRFGPLSKDPKWSRFSPEHWEIVPDDMMMNGQLVREGQNCSDAGGMDWMVKAKKPPTFTCFGQLPTELRLLIWKFALPQPRVVQLAEVTSYSSGFLHQGHHFGREHLSTCWEARLVFLEHYHHVSHLQRSSWQPIEGISCKEGQHINDLNTRTRYIDAIRDTLVISIDFVLEDDDSDWRWQLDVSRIQTLGIFDAHKLDDVGLGHTIWPRMEARCPALKNFSLVLGSPQDSDSDWKDSSHLRLVEVDENLRSLQISPYTFSEEHEATWAFSHESAIQPYLTGAALVRERFEHNKEENGAGREGINLQVAFLSVEGWNDWWDHEVWTVAPKPRAPYEIFKYAFKPILP</sequence>
<evidence type="ECO:0000313" key="2">
    <source>
        <dbReference type="EMBL" id="KUJ24608.1"/>
    </source>
</evidence>
<organism evidence="2 3">
    <name type="scientific">Mollisia scopiformis</name>
    <name type="common">Conifer needle endophyte fungus</name>
    <name type="synonym">Phialocephala scopiformis</name>
    <dbReference type="NCBI Taxonomy" id="149040"/>
    <lineage>
        <taxon>Eukaryota</taxon>
        <taxon>Fungi</taxon>
        <taxon>Dikarya</taxon>
        <taxon>Ascomycota</taxon>
        <taxon>Pezizomycotina</taxon>
        <taxon>Leotiomycetes</taxon>
        <taxon>Helotiales</taxon>
        <taxon>Mollisiaceae</taxon>
        <taxon>Mollisia</taxon>
    </lineage>
</organism>
<protein>
    <recommendedName>
        <fullName evidence="1">2EXR domain-containing protein</fullName>
    </recommendedName>
</protein>
<reference evidence="2 3" key="1">
    <citation type="submission" date="2015-10" db="EMBL/GenBank/DDBJ databases">
        <title>Full genome of DAOMC 229536 Phialocephala scopiformis, a fungal endophyte of spruce producing the potent anti-insectan compound rugulosin.</title>
        <authorList>
            <consortium name="DOE Joint Genome Institute"/>
            <person name="Walker A.K."/>
            <person name="Frasz S.L."/>
            <person name="Seifert K.A."/>
            <person name="Miller J.D."/>
            <person name="Mondo S.J."/>
            <person name="Labutti K."/>
            <person name="Lipzen A."/>
            <person name="Dockter R."/>
            <person name="Kennedy M."/>
            <person name="Grigoriev I.V."/>
            <person name="Spatafora J.W."/>
        </authorList>
    </citation>
    <scope>NUCLEOTIDE SEQUENCE [LARGE SCALE GENOMIC DNA]</scope>
    <source>
        <strain evidence="2 3">CBS 120377</strain>
    </source>
</reference>
<dbReference type="PANTHER" id="PTHR35910:SF6">
    <property type="entry name" value="2EXR DOMAIN-CONTAINING PROTEIN"/>
    <property type="match status" value="1"/>
</dbReference>
<proteinExistence type="predicted"/>
<dbReference type="AlphaFoldDB" id="A0A194XWK1"/>
<dbReference type="InterPro" id="IPR045518">
    <property type="entry name" value="2EXR"/>
</dbReference>
<dbReference type="PANTHER" id="PTHR35910">
    <property type="entry name" value="2EXR DOMAIN-CONTAINING PROTEIN"/>
    <property type="match status" value="1"/>
</dbReference>